<keyword evidence="2" id="KW-0560">Oxidoreductase</keyword>
<dbReference type="Proteomes" id="UP000315295">
    <property type="component" value="Unassembled WGS sequence"/>
</dbReference>
<protein>
    <recommendedName>
        <fullName evidence="5">D-arabinono-1,4-lactone oxidase C-terminal domain-containing protein</fullName>
    </recommendedName>
</protein>
<dbReference type="EMBL" id="VIEB01000011">
    <property type="protein sequence ID" value="TQE13373.1"/>
    <property type="molecule type" value="Genomic_DNA"/>
</dbReference>
<evidence type="ECO:0000313" key="4">
    <source>
        <dbReference type="Proteomes" id="UP000315295"/>
    </source>
</evidence>
<evidence type="ECO:0000256" key="2">
    <source>
        <dbReference type="ARBA" id="ARBA00023002"/>
    </source>
</evidence>
<dbReference type="PANTHER" id="PTHR13878:SF67">
    <property type="entry name" value="L-GULONOLACTONE OXIDASE 5"/>
    <property type="match status" value="1"/>
</dbReference>
<dbReference type="Gene3D" id="3.30.70.2520">
    <property type="match status" value="1"/>
</dbReference>
<keyword evidence="4" id="KW-1185">Reference proteome</keyword>
<dbReference type="GO" id="GO:0016491">
    <property type="term" value="F:oxidoreductase activity"/>
    <property type="evidence" value="ECO:0007669"/>
    <property type="project" value="UniProtKB-KW"/>
</dbReference>
<accession>A0A540NRX6</accession>
<name>A0A540NRX6_MALBA</name>
<reference evidence="3 4" key="1">
    <citation type="journal article" date="2019" name="G3 (Bethesda)">
        <title>Sequencing of a Wild Apple (Malus baccata) Genome Unravels the Differences Between Cultivated and Wild Apple Species Regarding Disease Resistance and Cold Tolerance.</title>
        <authorList>
            <person name="Chen X."/>
        </authorList>
    </citation>
    <scope>NUCLEOTIDE SEQUENCE [LARGE SCALE GENOMIC DNA]</scope>
    <source>
        <strain evidence="4">cv. Shandingzi</strain>
        <tissue evidence="3">Leaves</tissue>
    </source>
</reference>
<dbReference type="InterPro" id="IPR050432">
    <property type="entry name" value="FAD-linked_Oxidoreductases_BP"/>
</dbReference>
<evidence type="ECO:0000313" key="3">
    <source>
        <dbReference type="EMBL" id="TQE13373.1"/>
    </source>
</evidence>
<sequence length="195" mass="22177">MLRFLLIIIEEIQESTRDAYGKCLTANLFTSFLINNGLSFTGYPVIGYQHRLQSSGTCQDSLDTNTSCGWDPKIKGQFFYQTSFSISLSMAKNFIQDVQIPVEIEPKALCGVETYNGILMRYVTASSAYLGKQENAINFNIRYYRSKDPMTPRLYEGILKEVEQIAMFKYGALPHWGKNRNVAFDGVINKYKGVK</sequence>
<dbReference type="PANTHER" id="PTHR13878">
    <property type="entry name" value="GULONOLACTONE OXIDASE"/>
    <property type="match status" value="1"/>
</dbReference>
<comment type="similarity">
    <text evidence="1">Belongs to the oxygen-dependent FAD-linked oxidoreductase family.</text>
</comment>
<comment type="caution">
    <text evidence="3">The sequence shown here is derived from an EMBL/GenBank/DDBJ whole genome shotgun (WGS) entry which is preliminary data.</text>
</comment>
<evidence type="ECO:0000256" key="1">
    <source>
        <dbReference type="ARBA" id="ARBA00005466"/>
    </source>
</evidence>
<proteinExistence type="inferred from homology"/>
<gene>
    <name evidence="3" type="ORF">C1H46_000940</name>
</gene>
<dbReference type="AlphaFoldDB" id="A0A540NRX6"/>
<evidence type="ECO:0008006" key="5">
    <source>
        <dbReference type="Google" id="ProtNLM"/>
    </source>
</evidence>
<organism evidence="3 4">
    <name type="scientific">Malus baccata</name>
    <name type="common">Siberian crab apple</name>
    <name type="synonym">Pyrus baccata</name>
    <dbReference type="NCBI Taxonomy" id="106549"/>
    <lineage>
        <taxon>Eukaryota</taxon>
        <taxon>Viridiplantae</taxon>
        <taxon>Streptophyta</taxon>
        <taxon>Embryophyta</taxon>
        <taxon>Tracheophyta</taxon>
        <taxon>Spermatophyta</taxon>
        <taxon>Magnoliopsida</taxon>
        <taxon>eudicotyledons</taxon>
        <taxon>Gunneridae</taxon>
        <taxon>Pentapetalae</taxon>
        <taxon>rosids</taxon>
        <taxon>fabids</taxon>
        <taxon>Rosales</taxon>
        <taxon>Rosaceae</taxon>
        <taxon>Amygdaloideae</taxon>
        <taxon>Maleae</taxon>
        <taxon>Malus</taxon>
    </lineage>
</organism>
<dbReference type="STRING" id="106549.A0A540NRX6"/>